<evidence type="ECO:0000313" key="3">
    <source>
        <dbReference type="EMBL" id="UZJ25187.1"/>
    </source>
</evidence>
<dbReference type="RefSeq" id="WP_265383293.1">
    <property type="nucleotide sequence ID" value="NZ_CP110615.1"/>
</dbReference>
<protein>
    <submittedName>
        <fullName evidence="3">Plastocyanin</fullName>
    </submittedName>
</protein>
<gene>
    <name evidence="3" type="ORF">RHODO2019_01375</name>
</gene>
<dbReference type="Gene3D" id="2.60.40.420">
    <property type="entry name" value="Cupredoxins - blue copper proteins"/>
    <property type="match status" value="1"/>
</dbReference>
<name>A0ABY6P0K5_9NOCA</name>
<evidence type="ECO:0000313" key="4">
    <source>
        <dbReference type="Proteomes" id="UP001164965"/>
    </source>
</evidence>
<dbReference type="PROSITE" id="PS51257">
    <property type="entry name" value="PROKAR_LIPOPROTEIN"/>
    <property type="match status" value="1"/>
</dbReference>
<feature type="chain" id="PRO_5045347012" evidence="2">
    <location>
        <begin position="23"/>
        <end position="125"/>
    </location>
</feature>
<feature type="signal peptide" evidence="2">
    <location>
        <begin position="1"/>
        <end position="22"/>
    </location>
</feature>
<dbReference type="Proteomes" id="UP001164965">
    <property type="component" value="Chromosome"/>
</dbReference>
<sequence>MNTRRLVRVRVLPLLVVGLLGAAGCGSSPTPTPPATGGAGASASAGGEFTIKAYKFPAFTASPGQELTLVDGDSEPHTVTADDGSFDSGSFDNTAPGTLVAPTKPGTYAVHCTVHPSMHGTLTVA</sequence>
<feature type="region of interest" description="Disordered" evidence="1">
    <location>
        <begin position="69"/>
        <end position="93"/>
    </location>
</feature>
<dbReference type="SUPFAM" id="SSF49503">
    <property type="entry name" value="Cupredoxins"/>
    <property type="match status" value="1"/>
</dbReference>
<dbReference type="InterPro" id="IPR008972">
    <property type="entry name" value="Cupredoxin"/>
</dbReference>
<organism evidence="3 4">
    <name type="scientific">Rhodococcus antarcticus</name>
    <dbReference type="NCBI Taxonomy" id="2987751"/>
    <lineage>
        <taxon>Bacteria</taxon>
        <taxon>Bacillati</taxon>
        <taxon>Actinomycetota</taxon>
        <taxon>Actinomycetes</taxon>
        <taxon>Mycobacteriales</taxon>
        <taxon>Nocardiaceae</taxon>
        <taxon>Rhodococcus</taxon>
    </lineage>
</organism>
<proteinExistence type="predicted"/>
<reference evidence="3" key="1">
    <citation type="submission" date="2022-10" db="EMBL/GenBank/DDBJ databases">
        <title>Rhodococcus sp.75.</title>
        <authorList>
            <person name="Sun M."/>
        </authorList>
    </citation>
    <scope>NUCLEOTIDE SEQUENCE</scope>
    <source>
        <strain evidence="3">75</strain>
    </source>
</reference>
<accession>A0ABY6P0K5</accession>
<evidence type="ECO:0000256" key="2">
    <source>
        <dbReference type="SAM" id="SignalP"/>
    </source>
</evidence>
<keyword evidence="2" id="KW-0732">Signal</keyword>
<keyword evidence="4" id="KW-1185">Reference proteome</keyword>
<dbReference type="EMBL" id="CP110615">
    <property type="protein sequence ID" value="UZJ25187.1"/>
    <property type="molecule type" value="Genomic_DNA"/>
</dbReference>
<evidence type="ECO:0000256" key="1">
    <source>
        <dbReference type="SAM" id="MobiDB-lite"/>
    </source>
</evidence>
<feature type="compositionally biased region" description="Low complexity" evidence="1">
    <location>
        <begin position="82"/>
        <end position="92"/>
    </location>
</feature>